<dbReference type="EMBL" id="UHIC01000001">
    <property type="protein sequence ID" value="SUO96742.1"/>
    <property type="molecule type" value="Genomic_DNA"/>
</dbReference>
<evidence type="ECO:0000313" key="2">
    <source>
        <dbReference type="EMBL" id="SUO96742.1"/>
    </source>
</evidence>
<dbReference type="AlphaFoldDB" id="A0A380MWU4"/>
<keyword evidence="3" id="KW-1185">Reference proteome</keyword>
<keyword evidence="1" id="KW-0472">Membrane</keyword>
<keyword evidence="1" id="KW-0812">Transmembrane</keyword>
<accession>A0A380MWU4</accession>
<protein>
    <submittedName>
        <fullName evidence="2">Uncharacterized protein</fullName>
    </submittedName>
</protein>
<name>A0A380MWU4_9GAMM</name>
<sequence length="51" mass="5486">MLDKGLSILAVSLSIEMVSNILSNLYGNAVLALAILISVITLGICHFRQKK</sequence>
<feature type="transmembrane region" description="Helical" evidence="1">
    <location>
        <begin position="25"/>
        <end position="47"/>
    </location>
</feature>
<organism evidence="2 3">
    <name type="scientific">Suttonella ornithocola</name>
    <dbReference type="NCBI Taxonomy" id="279832"/>
    <lineage>
        <taxon>Bacteria</taxon>
        <taxon>Pseudomonadati</taxon>
        <taxon>Pseudomonadota</taxon>
        <taxon>Gammaproteobacteria</taxon>
        <taxon>Cardiobacteriales</taxon>
        <taxon>Cardiobacteriaceae</taxon>
        <taxon>Suttonella</taxon>
    </lineage>
</organism>
<gene>
    <name evidence="2" type="ORF">NCTC13337_01997</name>
</gene>
<keyword evidence="1" id="KW-1133">Transmembrane helix</keyword>
<reference evidence="2 3" key="1">
    <citation type="submission" date="2018-06" db="EMBL/GenBank/DDBJ databases">
        <authorList>
            <consortium name="Pathogen Informatics"/>
            <person name="Doyle S."/>
        </authorList>
    </citation>
    <scope>NUCLEOTIDE SEQUENCE [LARGE SCALE GENOMIC DNA]</scope>
    <source>
        <strain evidence="2 3">NCTC13337</strain>
    </source>
</reference>
<proteinExistence type="predicted"/>
<evidence type="ECO:0000313" key="3">
    <source>
        <dbReference type="Proteomes" id="UP000254601"/>
    </source>
</evidence>
<dbReference type="Proteomes" id="UP000254601">
    <property type="component" value="Unassembled WGS sequence"/>
</dbReference>
<evidence type="ECO:0000256" key="1">
    <source>
        <dbReference type="SAM" id="Phobius"/>
    </source>
</evidence>